<gene>
    <name evidence="1" type="ORF">PAXINDRAFT_15413</name>
</gene>
<accession>A0A0C9T7S9</accession>
<keyword evidence="2" id="KW-1185">Reference proteome</keyword>
<proteinExistence type="predicted"/>
<reference evidence="1 2" key="1">
    <citation type="submission" date="2014-06" db="EMBL/GenBank/DDBJ databases">
        <authorList>
            <consortium name="DOE Joint Genome Institute"/>
            <person name="Kuo A."/>
            <person name="Kohler A."/>
            <person name="Nagy L.G."/>
            <person name="Floudas D."/>
            <person name="Copeland A."/>
            <person name="Barry K.W."/>
            <person name="Cichocki N."/>
            <person name="Veneault-Fourrey C."/>
            <person name="LaButti K."/>
            <person name="Lindquist E.A."/>
            <person name="Lipzen A."/>
            <person name="Lundell T."/>
            <person name="Morin E."/>
            <person name="Murat C."/>
            <person name="Sun H."/>
            <person name="Tunlid A."/>
            <person name="Henrissat B."/>
            <person name="Grigoriev I.V."/>
            <person name="Hibbett D.S."/>
            <person name="Martin F."/>
            <person name="Nordberg H.P."/>
            <person name="Cantor M.N."/>
            <person name="Hua S.X."/>
        </authorList>
    </citation>
    <scope>NUCLEOTIDE SEQUENCE [LARGE SCALE GENOMIC DNA]</scope>
    <source>
        <strain evidence="1 2">ATCC 200175</strain>
    </source>
</reference>
<dbReference type="AlphaFoldDB" id="A0A0C9T7S9"/>
<evidence type="ECO:0000313" key="1">
    <source>
        <dbReference type="EMBL" id="KIJ11705.1"/>
    </source>
</evidence>
<reference evidence="2" key="2">
    <citation type="submission" date="2015-01" db="EMBL/GenBank/DDBJ databases">
        <title>Evolutionary Origins and Diversification of the Mycorrhizal Mutualists.</title>
        <authorList>
            <consortium name="DOE Joint Genome Institute"/>
            <consortium name="Mycorrhizal Genomics Consortium"/>
            <person name="Kohler A."/>
            <person name="Kuo A."/>
            <person name="Nagy L.G."/>
            <person name="Floudas D."/>
            <person name="Copeland A."/>
            <person name="Barry K.W."/>
            <person name="Cichocki N."/>
            <person name="Veneault-Fourrey C."/>
            <person name="LaButti K."/>
            <person name="Lindquist E.A."/>
            <person name="Lipzen A."/>
            <person name="Lundell T."/>
            <person name="Morin E."/>
            <person name="Murat C."/>
            <person name="Riley R."/>
            <person name="Ohm R."/>
            <person name="Sun H."/>
            <person name="Tunlid A."/>
            <person name="Henrissat B."/>
            <person name="Grigoriev I.V."/>
            <person name="Hibbett D.S."/>
            <person name="Martin F."/>
        </authorList>
    </citation>
    <scope>NUCLEOTIDE SEQUENCE [LARGE SCALE GENOMIC DNA]</scope>
    <source>
        <strain evidence="2">ATCC 200175</strain>
    </source>
</reference>
<evidence type="ECO:0000313" key="2">
    <source>
        <dbReference type="Proteomes" id="UP000053647"/>
    </source>
</evidence>
<dbReference type="Proteomes" id="UP000053647">
    <property type="component" value="Unassembled WGS sequence"/>
</dbReference>
<organism evidence="1 2">
    <name type="scientific">Paxillus involutus ATCC 200175</name>
    <dbReference type="NCBI Taxonomy" id="664439"/>
    <lineage>
        <taxon>Eukaryota</taxon>
        <taxon>Fungi</taxon>
        <taxon>Dikarya</taxon>
        <taxon>Basidiomycota</taxon>
        <taxon>Agaricomycotina</taxon>
        <taxon>Agaricomycetes</taxon>
        <taxon>Agaricomycetidae</taxon>
        <taxon>Boletales</taxon>
        <taxon>Paxilineae</taxon>
        <taxon>Paxillaceae</taxon>
        <taxon>Paxillus</taxon>
    </lineage>
</organism>
<dbReference type="EMBL" id="KN819374">
    <property type="protein sequence ID" value="KIJ11705.1"/>
    <property type="molecule type" value="Genomic_DNA"/>
</dbReference>
<name>A0A0C9T7S9_PAXIN</name>
<dbReference type="HOGENOM" id="CLU_2062218_0_0_1"/>
<protein>
    <submittedName>
        <fullName evidence="1">Uncharacterized protein</fullName>
    </submittedName>
</protein>
<dbReference type="OrthoDB" id="10459878at2759"/>
<sequence>MASYNTRTTGVPLNGGVTIDVIWEANMKAYHDHGHAGEEYNINRAGGLPPHRRSFQLKGLETEVNDVLLLMVVKKGNASSGIDIVAQSQNTDKREKSEDLGRNIKAQYPVIDAYRTSLD</sequence>